<evidence type="ECO:0000313" key="1">
    <source>
        <dbReference type="EMBL" id="AWL27672.1"/>
    </source>
</evidence>
<dbReference type="RefSeq" id="WP_065993176.1">
    <property type="nucleotide sequence ID" value="NZ_CP029397.2"/>
</dbReference>
<keyword evidence="2" id="KW-1185">Reference proteome</keyword>
<accession>A0A2S2FBJ5</accession>
<dbReference type="AlphaFoldDB" id="A0A2S2FBJ5"/>
<name>A0A2S2FBJ5_9GAMM</name>
<gene>
    <name evidence="1" type="ORF">DJ533_03215</name>
</gene>
<protein>
    <submittedName>
        <fullName evidence="1">Uncharacterized protein</fullName>
    </submittedName>
</protein>
<reference evidence="1" key="1">
    <citation type="submission" date="2019-08" db="EMBL/GenBank/DDBJ databases">
        <title>The complete genome of Acinetobacter defluvii strain WCHAD010030.</title>
        <authorList>
            <person name="Hu Y."/>
            <person name="Qin J."/>
            <person name="Feng Y."/>
            <person name="Zong Z."/>
        </authorList>
    </citation>
    <scope>NUCLEOTIDE SEQUENCE</scope>
    <source>
        <strain evidence="1">WCHA30</strain>
    </source>
</reference>
<proteinExistence type="predicted"/>
<dbReference type="OrthoDB" id="6690511at2"/>
<evidence type="ECO:0000313" key="2">
    <source>
        <dbReference type="Proteomes" id="UP000245977"/>
    </source>
</evidence>
<organism evidence="1 2">
    <name type="scientific">Acinetobacter defluvii</name>
    <dbReference type="NCBI Taxonomy" id="1871111"/>
    <lineage>
        <taxon>Bacteria</taxon>
        <taxon>Pseudomonadati</taxon>
        <taxon>Pseudomonadota</taxon>
        <taxon>Gammaproteobacteria</taxon>
        <taxon>Moraxellales</taxon>
        <taxon>Moraxellaceae</taxon>
        <taxon>Acinetobacter</taxon>
    </lineage>
</organism>
<dbReference type="EMBL" id="CP029397">
    <property type="protein sequence ID" value="AWL27672.1"/>
    <property type="molecule type" value="Genomic_DNA"/>
</dbReference>
<dbReference type="KEGG" id="adv:DJ533_03215"/>
<dbReference type="Proteomes" id="UP000245977">
    <property type="component" value="Chromosome"/>
</dbReference>
<sequence>MKKNSIEFLKTACFIRTKQFIDQEFERYAFMHRYQKQLNDLNELNQLIVERMSQKIGAVGNFLPHHSERKIESEKFVENELNQETLEKKLEESSLYNDFLAQHPEMKFVANFMKFDSKKFFELELLAVFWGDTQYGSDFKSSILDFFQIISNQEFRDRAFQTLNFIRGDKEYNQLFESAFSLTDIYDLAALSFRMQFDPLKFLMPLCLEFHTTFSRLPFQHESLIHYHSLINFLTPLDTLRKDQNKVWAQPKNKLAQRILNGEEIDENTATIPEIKLTFQVALDKGLSFYDAMYFSLLDVHSILGRQLSEGNLEHIPFQLEQLTNMIEFLSDKTTKVQTRHPKEKSLIVSFQSLILHYFNFFKEMEYRAHKKVTIPNSFNQFLYDLLNLKEHKNYYHYKLNPTHYSNDSDKIDILYSTHMEDLSFSYDPIKKALKNRIKQVDYPQILRQPNLQTEVINLSSLIKSEKDFTFVER</sequence>